<name>A0ABW4AUK3_9ACTN</name>
<proteinExistence type="predicted"/>
<evidence type="ECO:0008006" key="3">
    <source>
        <dbReference type="Google" id="ProtNLM"/>
    </source>
</evidence>
<protein>
    <recommendedName>
        <fullName evidence="3">Lipoprotein</fullName>
    </recommendedName>
</protein>
<dbReference type="Proteomes" id="UP001597183">
    <property type="component" value="Unassembled WGS sequence"/>
</dbReference>
<dbReference type="RefSeq" id="WP_317794927.1">
    <property type="nucleotide sequence ID" value="NZ_AP028461.1"/>
</dbReference>
<dbReference type="PROSITE" id="PS51257">
    <property type="entry name" value="PROKAR_LIPOPROTEIN"/>
    <property type="match status" value="1"/>
</dbReference>
<gene>
    <name evidence="1" type="ORF">ACFQ5G_52090</name>
</gene>
<keyword evidence="2" id="KW-1185">Reference proteome</keyword>
<evidence type="ECO:0000313" key="1">
    <source>
        <dbReference type="EMBL" id="MFD1373925.1"/>
    </source>
</evidence>
<organism evidence="1 2">
    <name type="scientific">Actinoplanes sichuanensis</name>
    <dbReference type="NCBI Taxonomy" id="512349"/>
    <lineage>
        <taxon>Bacteria</taxon>
        <taxon>Bacillati</taxon>
        <taxon>Actinomycetota</taxon>
        <taxon>Actinomycetes</taxon>
        <taxon>Micromonosporales</taxon>
        <taxon>Micromonosporaceae</taxon>
        <taxon>Actinoplanes</taxon>
    </lineage>
</organism>
<dbReference type="EMBL" id="JBHTMK010000076">
    <property type="protein sequence ID" value="MFD1373925.1"/>
    <property type="molecule type" value="Genomic_DNA"/>
</dbReference>
<evidence type="ECO:0000313" key="2">
    <source>
        <dbReference type="Proteomes" id="UP001597183"/>
    </source>
</evidence>
<sequence>MRPVPALLAGLLLLTACSGEFVESKSEADTTALVQQHADALAGVVGEPLRDPATGPMPCSGTRDGYAVQGAYNIDVPDGEEPRATLGRVRSDWTAKGYEITDDREIGAYEGVLAAKTEDGFSLDIETVSRDAFAVLLHSPCFARPS</sequence>
<reference evidence="2" key="1">
    <citation type="journal article" date="2019" name="Int. J. Syst. Evol. Microbiol.">
        <title>The Global Catalogue of Microorganisms (GCM) 10K type strain sequencing project: providing services to taxonomists for standard genome sequencing and annotation.</title>
        <authorList>
            <consortium name="The Broad Institute Genomics Platform"/>
            <consortium name="The Broad Institute Genome Sequencing Center for Infectious Disease"/>
            <person name="Wu L."/>
            <person name="Ma J."/>
        </authorList>
    </citation>
    <scope>NUCLEOTIDE SEQUENCE [LARGE SCALE GENOMIC DNA]</scope>
    <source>
        <strain evidence="2">CCM 7526</strain>
    </source>
</reference>
<comment type="caution">
    <text evidence="1">The sequence shown here is derived from an EMBL/GenBank/DDBJ whole genome shotgun (WGS) entry which is preliminary data.</text>
</comment>
<accession>A0ABW4AUK3</accession>